<dbReference type="Gene3D" id="3.40.30.10">
    <property type="entry name" value="Glutaredoxin"/>
    <property type="match status" value="1"/>
</dbReference>
<evidence type="ECO:0000313" key="4">
    <source>
        <dbReference type="Proteomes" id="UP000323866"/>
    </source>
</evidence>
<keyword evidence="1" id="KW-0732">Signal</keyword>
<reference evidence="3 4" key="1">
    <citation type="submission" date="2019-07" db="EMBL/GenBank/DDBJ databases">
        <authorList>
            <person name="Qu J.-H."/>
        </authorList>
    </citation>
    <scope>NUCLEOTIDE SEQUENCE [LARGE SCALE GENOMIC DNA]</scope>
    <source>
        <strain evidence="3 4">MDT1-10-3</strain>
    </source>
</reference>
<feature type="chain" id="PRO_5024312061" evidence="1">
    <location>
        <begin position="33"/>
        <end position="484"/>
    </location>
</feature>
<feature type="domain" description="Thioredoxin" evidence="2">
    <location>
        <begin position="336"/>
        <end position="480"/>
    </location>
</feature>
<dbReference type="PROSITE" id="PS51352">
    <property type="entry name" value="THIOREDOXIN_2"/>
    <property type="match status" value="1"/>
</dbReference>
<evidence type="ECO:0000259" key="2">
    <source>
        <dbReference type="PROSITE" id="PS51352"/>
    </source>
</evidence>
<reference evidence="3 4" key="2">
    <citation type="submission" date="2019-09" db="EMBL/GenBank/DDBJ databases">
        <title>A bacterium isolated from glacier soil.</title>
        <authorList>
            <person name="Liu Q."/>
        </authorList>
    </citation>
    <scope>NUCLEOTIDE SEQUENCE [LARGE SCALE GENOMIC DNA]</scope>
    <source>
        <strain evidence="3 4">MDT1-10-3</strain>
    </source>
</reference>
<dbReference type="CDD" id="cd02966">
    <property type="entry name" value="TlpA_like_family"/>
    <property type="match status" value="1"/>
</dbReference>
<proteinExistence type="predicted"/>
<dbReference type="AlphaFoldDB" id="A0A5M8QPK7"/>
<accession>A0A5M8QPK7</accession>
<dbReference type="InterPro" id="IPR013740">
    <property type="entry name" value="Redoxin"/>
</dbReference>
<dbReference type="InterPro" id="IPR050553">
    <property type="entry name" value="Thioredoxin_ResA/DsbE_sf"/>
</dbReference>
<evidence type="ECO:0000313" key="3">
    <source>
        <dbReference type="EMBL" id="KAA6438105.1"/>
    </source>
</evidence>
<dbReference type="GO" id="GO:0016491">
    <property type="term" value="F:oxidoreductase activity"/>
    <property type="evidence" value="ECO:0007669"/>
    <property type="project" value="InterPro"/>
</dbReference>
<feature type="signal peptide" evidence="1">
    <location>
        <begin position="1"/>
        <end position="32"/>
    </location>
</feature>
<organism evidence="3 4">
    <name type="scientific">Rufibacter glacialis</name>
    <dbReference type="NCBI Taxonomy" id="1259555"/>
    <lineage>
        <taxon>Bacteria</taxon>
        <taxon>Pseudomonadati</taxon>
        <taxon>Bacteroidota</taxon>
        <taxon>Cytophagia</taxon>
        <taxon>Cytophagales</taxon>
        <taxon>Hymenobacteraceae</taxon>
        <taxon>Rufibacter</taxon>
    </lineage>
</organism>
<protein>
    <submittedName>
        <fullName evidence="3">AhpC/TSA family protein</fullName>
    </submittedName>
</protein>
<comment type="caution">
    <text evidence="3">The sequence shown here is derived from an EMBL/GenBank/DDBJ whole genome shotgun (WGS) entry which is preliminary data.</text>
</comment>
<dbReference type="Pfam" id="PF08534">
    <property type="entry name" value="Redoxin"/>
    <property type="match status" value="1"/>
</dbReference>
<dbReference type="InterPro" id="IPR036249">
    <property type="entry name" value="Thioredoxin-like_sf"/>
</dbReference>
<gene>
    <name evidence="3" type="ORF">FOE74_00245</name>
</gene>
<dbReference type="EMBL" id="VKKZ01000001">
    <property type="protein sequence ID" value="KAA6438105.1"/>
    <property type="molecule type" value="Genomic_DNA"/>
</dbReference>
<sequence length="484" mass="54817">MLFKMPFTSQRLLTSAVLSLVLCFSAFSSSWAQGTATLTGKINNPVSDSVLLELYIVPGSYSGESFTVPLSKNGEFTLKVPVTEPMLGELVHGPESIMLFLQPGDNLEVRADAEDFISSVKLKGKGFPENNYLLEFERKFEEEEDYQVLPDNIHKREKEFLLFLEERKRDQNKFLEKFLKGTQVSEAFQQYARAQIEFSYANDRLTYVDVRKRVGDLPPQLSSNYYDFLNQINLNSPGAIRNQAYLDFLNNYFQFKAIQSQSSNLERDFYPTLYGMAKKELQGPAREMMLSRILSQTFRFGYVPDADALYTDFQKEAKSANFISYVNGQYKQFRKVGLGSTAPAFTLMAANGDSVSLSSFKDKIVYLGFWRTHCGICTVDQQAYKYFAEQLATKDIVLLQVSVGEELKAWKASMAQKKLPGTHLYAADLSAKILKDYEVKTFPAYFIIAPDGTLINTNARRPGHAEGARDIASAVDQYRKSAHK</sequence>
<dbReference type="InterPro" id="IPR013766">
    <property type="entry name" value="Thioredoxin_domain"/>
</dbReference>
<dbReference type="OrthoDB" id="6399635at2"/>
<dbReference type="PANTHER" id="PTHR42852:SF13">
    <property type="entry name" value="PROTEIN DIPZ"/>
    <property type="match status" value="1"/>
</dbReference>
<dbReference type="SUPFAM" id="SSF52833">
    <property type="entry name" value="Thioredoxin-like"/>
    <property type="match status" value="1"/>
</dbReference>
<evidence type="ECO:0000256" key="1">
    <source>
        <dbReference type="SAM" id="SignalP"/>
    </source>
</evidence>
<name>A0A5M8QPK7_9BACT</name>
<dbReference type="Proteomes" id="UP000323866">
    <property type="component" value="Unassembled WGS sequence"/>
</dbReference>
<dbReference type="PANTHER" id="PTHR42852">
    <property type="entry name" value="THIOL:DISULFIDE INTERCHANGE PROTEIN DSBE"/>
    <property type="match status" value="1"/>
</dbReference>